<organism evidence="3 4">
    <name type="scientific">Arenimonas metalli CF5-1</name>
    <dbReference type="NCBI Taxonomy" id="1384056"/>
    <lineage>
        <taxon>Bacteria</taxon>
        <taxon>Pseudomonadati</taxon>
        <taxon>Pseudomonadota</taxon>
        <taxon>Gammaproteobacteria</taxon>
        <taxon>Lysobacterales</taxon>
        <taxon>Lysobacteraceae</taxon>
        <taxon>Arenimonas</taxon>
    </lineage>
</organism>
<dbReference type="EMBL" id="AVCK01000012">
    <property type="protein sequence ID" value="KFN46964.1"/>
    <property type="molecule type" value="Genomic_DNA"/>
</dbReference>
<evidence type="ECO:0000256" key="1">
    <source>
        <dbReference type="SAM" id="Phobius"/>
    </source>
</evidence>
<dbReference type="Pfam" id="PF02517">
    <property type="entry name" value="Rce1-like"/>
    <property type="match status" value="1"/>
</dbReference>
<dbReference type="OrthoDB" id="5966323at2"/>
<dbReference type="STRING" id="1384056.N787_01315"/>
<feature type="transmembrane region" description="Helical" evidence="1">
    <location>
        <begin position="141"/>
        <end position="163"/>
    </location>
</feature>
<name>A0A091B835_9GAMM</name>
<reference evidence="3 4" key="1">
    <citation type="submission" date="2013-09" db="EMBL/GenBank/DDBJ databases">
        <title>Genome sequencing of Arenimonas metalli.</title>
        <authorList>
            <person name="Chen F."/>
            <person name="Wang G."/>
        </authorList>
    </citation>
    <scope>NUCLEOTIDE SEQUENCE [LARGE SCALE GENOMIC DNA]</scope>
    <source>
        <strain evidence="3 4">CF5-1</strain>
    </source>
</reference>
<dbReference type="PATRIC" id="fig|1384056.3.peg.891"/>
<proteinExistence type="predicted"/>
<keyword evidence="1" id="KW-1133">Transmembrane helix</keyword>
<dbReference type="GO" id="GO:0004175">
    <property type="term" value="F:endopeptidase activity"/>
    <property type="evidence" value="ECO:0007669"/>
    <property type="project" value="UniProtKB-ARBA"/>
</dbReference>
<accession>A0A091B835</accession>
<feature type="domain" description="CAAX prenyl protease 2/Lysostaphin resistance protein A-like" evidence="2">
    <location>
        <begin position="220"/>
        <end position="301"/>
    </location>
</feature>
<comment type="caution">
    <text evidence="3">The sequence shown here is derived from an EMBL/GenBank/DDBJ whole genome shotgun (WGS) entry which is preliminary data.</text>
</comment>
<evidence type="ECO:0000313" key="4">
    <source>
        <dbReference type="Proteomes" id="UP000029393"/>
    </source>
</evidence>
<dbReference type="GO" id="GO:0080120">
    <property type="term" value="P:CAAX-box protein maturation"/>
    <property type="evidence" value="ECO:0007669"/>
    <property type="project" value="UniProtKB-ARBA"/>
</dbReference>
<keyword evidence="1" id="KW-0472">Membrane</keyword>
<protein>
    <recommendedName>
        <fullName evidence="2">CAAX prenyl protease 2/Lysostaphin resistance protein A-like domain-containing protein</fullName>
    </recommendedName>
</protein>
<evidence type="ECO:0000313" key="3">
    <source>
        <dbReference type="EMBL" id="KFN46964.1"/>
    </source>
</evidence>
<dbReference type="Proteomes" id="UP000029393">
    <property type="component" value="Unassembled WGS sequence"/>
</dbReference>
<feature type="transmembrane region" description="Helical" evidence="1">
    <location>
        <begin position="183"/>
        <end position="205"/>
    </location>
</feature>
<keyword evidence="1" id="KW-0812">Transmembrane</keyword>
<feature type="transmembrane region" description="Helical" evidence="1">
    <location>
        <begin position="211"/>
        <end position="229"/>
    </location>
</feature>
<keyword evidence="4" id="KW-1185">Reference proteome</keyword>
<feature type="transmembrane region" description="Helical" evidence="1">
    <location>
        <begin position="250"/>
        <end position="268"/>
    </location>
</feature>
<sequence length="312" mass="33260">MPLHRRFALLLLALCLPLVHAVAMRGFMLADLHTAGADRALVWVEGTPAQLDALASVVDARHGRVPAGRVRRASDDVRPPKPCGPGAREYSIGALHGDQNHPARQLLESLAAEAGATVCRSRMFVFNELDVPRERSLGETAAAMAMQSLLLPAGFVIAGYWAFARQLSLPGPNASPLPLWRQLALGLAVAVPAWIALKLLGLVAPDAGIDSGYTVAAIGWPIAISIVLLEPLMQELALRLWLVTLAERALGTWPAVALSGLVIMPIHYTLDWQDTLPSAVVGCAIAALFVRTRSLWACLAANSLLGLALFLP</sequence>
<gene>
    <name evidence="3" type="ORF">N787_01315</name>
</gene>
<evidence type="ECO:0000259" key="2">
    <source>
        <dbReference type="Pfam" id="PF02517"/>
    </source>
</evidence>
<dbReference type="RefSeq" id="WP_034211055.1">
    <property type="nucleotide sequence ID" value="NZ_AVCK01000012.1"/>
</dbReference>
<dbReference type="AlphaFoldDB" id="A0A091B835"/>
<dbReference type="InterPro" id="IPR003675">
    <property type="entry name" value="Rce1/LyrA-like_dom"/>
</dbReference>
<feature type="transmembrane region" description="Helical" evidence="1">
    <location>
        <begin position="294"/>
        <end position="311"/>
    </location>
</feature>